<name>A0A1S7TRU5_9HYPH</name>
<comment type="caution">
    <text evidence="1">The sequence shown here is derived from an EMBL/GenBank/DDBJ whole genome shotgun (WGS) entry which is preliminary data.</text>
</comment>
<evidence type="ECO:0000313" key="1">
    <source>
        <dbReference type="EMBL" id="CVI57335.1"/>
    </source>
</evidence>
<evidence type="ECO:0000313" key="2">
    <source>
        <dbReference type="Proteomes" id="UP000192140"/>
    </source>
</evidence>
<keyword evidence="2" id="KW-1185">Reference proteome</keyword>
<dbReference type="EMBL" id="FCNP01000030">
    <property type="protein sequence ID" value="CVI57335.1"/>
    <property type="molecule type" value="Genomic_DNA"/>
</dbReference>
<gene>
    <name evidence="1" type="ORF">AGR7A_Lc10030</name>
</gene>
<proteinExistence type="predicted"/>
<reference evidence="1" key="1">
    <citation type="submission" date="2016-01" db="EMBL/GenBank/DDBJ databases">
        <authorList>
            <person name="Regsiter A."/>
            <person name="william w."/>
        </authorList>
    </citation>
    <scope>NUCLEOTIDE SEQUENCE</scope>
    <source>
        <strain evidence="1">NCPPB 1641</strain>
    </source>
</reference>
<protein>
    <submittedName>
        <fullName evidence="1">Uncharacterized protein</fullName>
    </submittedName>
</protein>
<dbReference type="AlphaFoldDB" id="A0A1S7TRU5"/>
<dbReference type="Proteomes" id="UP000192140">
    <property type="component" value="Unassembled WGS sequence"/>
</dbReference>
<accession>A0A1S7TRU5</accession>
<sequence>MPSSPGLSDNIRNWHTYLVKHNLIETVASIYCLNRLD</sequence>
<organism evidence="1 2">
    <name type="scientific">Agrobacterium deltaense NCPPB 1641</name>
    <dbReference type="NCBI Taxonomy" id="1183425"/>
    <lineage>
        <taxon>Bacteria</taxon>
        <taxon>Pseudomonadati</taxon>
        <taxon>Pseudomonadota</taxon>
        <taxon>Alphaproteobacteria</taxon>
        <taxon>Hyphomicrobiales</taxon>
        <taxon>Rhizobiaceae</taxon>
        <taxon>Rhizobium/Agrobacterium group</taxon>
        <taxon>Agrobacterium</taxon>
    </lineage>
</organism>